<keyword evidence="2" id="KW-1185">Reference proteome</keyword>
<name>A0A4D6KRE3_VIGUN</name>
<evidence type="ECO:0000313" key="1">
    <source>
        <dbReference type="EMBL" id="QCD80238.1"/>
    </source>
</evidence>
<reference evidence="1 2" key="1">
    <citation type="submission" date="2019-04" db="EMBL/GenBank/DDBJ databases">
        <title>An improved genome assembly and genetic linkage map for asparagus bean, Vigna unguiculata ssp. sesquipedialis.</title>
        <authorList>
            <person name="Xia Q."/>
            <person name="Zhang R."/>
            <person name="Dong Y."/>
        </authorList>
    </citation>
    <scope>NUCLEOTIDE SEQUENCE [LARGE SCALE GENOMIC DNA]</scope>
    <source>
        <tissue evidence="1">Leaf</tissue>
    </source>
</reference>
<evidence type="ECO:0000313" key="2">
    <source>
        <dbReference type="Proteomes" id="UP000501690"/>
    </source>
</evidence>
<dbReference type="AlphaFoldDB" id="A0A4D6KRE3"/>
<accession>A0A4D6KRE3</accession>
<dbReference type="Proteomes" id="UP000501690">
    <property type="component" value="Linkage Group LG2"/>
</dbReference>
<sequence>MKAQMTGMSKEEGSASPSWGASFFMQTREDVARAVAAAVNSPMSSKDDNSGSQLQRLQYQVARMLKGFSHTPDVENTNYNPEILTSLKRQWAANFQLQYMYNLVNCQKIK</sequence>
<protein>
    <submittedName>
        <fullName evidence="1">Uncharacterized protein</fullName>
    </submittedName>
</protein>
<gene>
    <name evidence="1" type="ORF">DEO72_LG2g559</name>
</gene>
<organism evidence="1 2">
    <name type="scientific">Vigna unguiculata</name>
    <name type="common">Cowpea</name>
    <dbReference type="NCBI Taxonomy" id="3917"/>
    <lineage>
        <taxon>Eukaryota</taxon>
        <taxon>Viridiplantae</taxon>
        <taxon>Streptophyta</taxon>
        <taxon>Embryophyta</taxon>
        <taxon>Tracheophyta</taxon>
        <taxon>Spermatophyta</taxon>
        <taxon>Magnoliopsida</taxon>
        <taxon>eudicotyledons</taxon>
        <taxon>Gunneridae</taxon>
        <taxon>Pentapetalae</taxon>
        <taxon>rosids</taxon>
        <taxon>fabids</taxon>
        <taxon>Fabales</taxon>
        <taxon>Fabaceae</taxon>
        <taxon>Papilionoideae</taxon>
        <taxon>50 kb inversion clade</taxon>
        <taxon>NPAAA clade</taxon>
        <taxon>indigoferoid/millettioid clade</taxon>
        <taxon>Phaseoleae</taxon>
        <taxon>Vigna</taxon>
    </lineage>
</organism>
<dbReference type="EMBL" id="CP039346">
    <property type="protein sequence ID" value="QCD80238.1"/>
    <property type="molecule type" value="Genomic_DNA"/>
</dbReference>
<proteinExistence type="predicted"/>